<comment type="caution">
    <text evidence="1">The sequence shown here is derived from an EMBL/GenBank/DDBJ whole genome shotgun (WGS) entry which is preliminary data.</text>
</comment>
<dbReference type="EMBL" id="JABFAC010000010">
    <property type="protein sequence ID" value="MBA0626328.1"/>
    <property type="molecule type" value="Genomic_DNA"/>
</dbReference>
<proteinExistence type="predicted"/>
<reference evidence="1 2" key="1">
    <citation type="journal article" date="2019" name="Genome Biol. Evol.">
        <title>Insights into the evolution of the New World diploid cottons (Gossypium, subgenus Houzingenia) based on genome sequencing.</title>
        <authorList>
            <person name="Grover C.E."/>
            <person name="Arick M.A. 2nd"/>
            <person name="Thrash A."/>
            <person name="Conover J.L."/>
            <person name="Sanders W.S."/>
            <person name="Peterson D.G."/>
            <person name="Frelichowski J.E."/>
            <person name="Scheffler J.A."/>
            <person name="Scheffler B.E."/>
            <person name="Wendel J.F."/>
        </authorList>
    </citation>
    <scope>NUCLEOTIDE SEQUENCE [LARGE SCALE GENOMIC DNA]</scope>
    <source>
        <strain evidence="1">27</strain>
        <tissue evidence="1">Leaf</tissue>
    </source>
</reference>
<gene>
    <name evidence="1" type="ORF">Godav_004013</name>
</gene>
<evidence type="ECO:0000313" key="2">
    <source>
        <dbReference type="Proteomes" id="UP000593561"/>
    </source>
</evidence>
<organism evidence="1 2">
    <name type="scientific">Gossypium davidsonii</name>
    <name type="common">Davidson's cotton</name>
    <name type="synonym">Gossypium klotzschianum subsp. davidsonii</name>
    <dbReference type="NCBI Taxonomy" id="34287"/>
    <lineage>
        <taxon>Eukaryota</taxon>
        <taxon>Viridiplantae</taxon>
        <taxon>Streptophyta</taxon>
        <taxon>Embryophyta</taxon>
        <taxon>Tracheophyta</taxon>
        <taxon>Spermatophyta</taxon>
        <taxon>Magnoliopsida</taxon>
        <taxon>eudicotyledons</taxon>
        <taxon>Gunneridae</taxon>
        <taxon>Pentapetalae</taxon>
        <taxon>rosids</taxon>
        <taxon>malvids</taxon>
        <taxon>Malvales</taxon>
        <taxon>Malvaceae</taxon>
        <taxon>Malvoideae</taxon>
        <taxon>Gossypium</taxon>
    </lineage>
</organism>
<accession>A0A7J8SJM9</accession>
<dbReference type="AlphaFoldDB" id="A0A7J8SJM9"/>
<protein>
    <submittedName>
        <fullName evidence="1">Uncharacterized protein</fullName>
    </submittedName>
</protein>
<feature type="non-terminal residue" evidence="1">
    <location>
        <position position="35"/>
    </location>
</feature>
<sequence>MSRFKILMARIGKTSIIRVALLYNPKFIPPYNSYF</sequence>
<dbReference type="Proteomes" id="UP000593561">
    <property type="component" value="Unassembled WGS sequence"/>
</dbReference>
<evidence type="ECO:0000313" key="1">
    <source>
        <dbReference type="EMBL" id="MBA0626328.1"/>
    </source>
</evidence>
<keyword evidence="2" id="KW-1185">Reference proteome</keyword>
<name>A0A7J8SJM9_GOSDV</name>